<feature type="chain" id="PRO_5043054386" evidence="2">
    <location>
        <begin position="25"/>
        <end position="89"/>
    </location>
</feature>
<proteinExistence type="predicted"/>
<evidence type="ECO:0000256" key="1">
    <source>
        <dbReference type="SAM" id="MobiDB-lite"/>
    </source>
</evidence>
<feature type="compositionally biased region" description="Basic and acidic residues" evidence="1">
    <location>
        <begin position="26"/>
        <end position="42"/>
    </location>
</feature>
<reference evidence="3 4" key="1">
    <citation type="submission" date="2023-10" db="EMBL/GenBank/DDBJ databases">
        <title>Genomes of two closely related lineages of the louse Polyplax serrata with different host specificities.</title>
        <authorList>
            <person name="Martinu J."/>
            <person name="Tarabai H."/>
            <person name="Stefka J."/>
            <person name="Hypsa V."/>
        </authorList>
    </citation>
    <scope>NUCLEOTIDE SEQUENCE [LARGE SCALE GENOMIC DNA]</scope>
    <source>
        <strain evidence="3">HR10_N</strain>
    </source>
</reference>
<evidence type="ECO:0000256" key="2">
    <source>
        <dbReference type="SAM" id="SignalP"/>
    </source>
</evidence>
<accession>A0AAN8NV02</accession>
<feature type="signal peptide" evidence="2">
    <location>
        <begin position="1"/>
        <end position="24"/>
    </location>
</feature>
<protein>
    <submittedName>
        <fullName evidence="3">Uncharacterized protein</fullName>
    </submittedName>
</protein>
<feature type="region of interest" description="Disordered" evidence="1">
    <location>
        <begin position="26"/>
        <end position="45"/>
    </location>
</feature>
<keyword evidence="2" id="KW-0732">Signal</keyword>
<organism evidence="3 4">
    <name type="scientific">Polyplax serrata</name>
    <name type="common">Common mouse louse</name>
    <dbReference type="NCBI Taxonomy" id="468196"/>
    <lineage>
        <taxon>Eukaryota</taxon>
        <taxon>Metazoa</taxon>
        <taxon>Ecdysozoa</taxon>
        <taxon>Arthropoda</taxon>
        <taxon>Hexapoda</taxon>
        <taxon>Insecta</taxon>
        <taxon>Pterygota</taxon>
        <taxon>Neoptera</taxon>
        <taxon>Paraneoptera</taxon>
        <taxon>Psocodea</taxon>
        <taxon>Troctomorpha</taxon>
        <taxon>Phthiraptera</taxon>
        <taxon>Anoplura</taxon>
        <taxon>Polyplacidae</taxon>
        <taxon>Polyplax</taxon>
    </lineage>
</organism>
<gene>
    <name evidence="3" type="ORF">RUM43_002631</name>
</gene>
<evidence type="ECO:0000313" key="4">
    <source>
        <dbReference type="Proteomes" id="UP001372834"/>
    </source>
</evidence>
<comment type="caution">
    <text evidence="3">The sequence shown here is derived from an EMBL/GenBank/DDBJ whole genome shotgun (WGS) entry which is preliminary data.</text>
</comment>
<sequence length="89" mass="9530">MSRFVWSPGRLALVFVVLLERTPSKEKRNPVRVEVAEEDPKKSSLTRHLTMAAADAAAAAPPPPGGGAPAAVGMRPKPNFSYKQMKSSS</sequence>
<dbReference type="EMBL" id="JAWJWE010000036">
    <property type="protein sequence ID" value="KAK6628815.1"/>
    <property type="molecule type" value="Genomic_DNA"/>
</dbReference>
<dbReference type="AlphaFoldDB" id="A0AAN8NV02"/>
<evidence type="ECO:0000313" key="3">
    <source>
        <dbReference type="EMBL" id="KAK6628815.1"/>
    </source>
</evidence>
<feature type="region of interest" description="Disordered" evidence="1">
    <location>
        <begin position="54"/>
        <end position="89"/>
    </location>
</feature>
<name>A0AAN8NV02_POLSC</name>
<dbReference type="Proteomes" id="UP001372834">
    <property type="component" value="Unassembled WGS sequence"/>
</dbReference>